<name>A0AAU9CVK2_9BACT</name>
<dbReference type="AlphaFoldDB" id="A0AAU9CVK2"/>
<evidence type="ECO:0000313" key="2">
    <source>
        <dbReference type="Proteomes" id="UP001348817"/>
    </source>
</evidence>
<evidence type="ECO:0000313" key="1">
    <source>
        <dbReference type="EMBL" id="BDD13070.1"/>
    </source>
</evidence>
<proteinExistence type="predicted"/>
<dbReference type="EMBL" id="AP025325">
    <property type="protein sequence ID" value="BDD13070.1"/>
    <property type="molecule type" value="Genomic_DNA"/>
</dbReference>
<keyword evidence="2" id="KW-1185">Reference proteome</keyword>
<organism evidence="1 2">
    <name type="scientific">Fulvitalea axinellae</name>
    <dbReference type="NCBI Taxonomy" id="1182444"/>
    <lineage>
        <taxon>Bacteria</taxon>
        <taxon>Pseudomonadati</taxon>
        <taxon>Bacteroidota</taxon>
        <taxon>Cytophagia</taxon>
        <taxon>Cytophagales</taxon>
        <taxon>Persicobacteraceae</taxon>
        <taxon>Fulvitalea</taxon>
    </lineage>
</organism>
<sequence>MEEIRRYKYMKYDRGYSFTVRDVEYDRGYTKTITSEDDSILVICTPLRNPFEEADSVTKQEGSYNLTVHRGTQTLNYTLRNEDKVAKEALIE</sequence>
<dbReference type="KEGG" id="fax:FUAX_55020"/>
<reference evidence="1 2" key="1">
    <citation type="submission" date="2021-12" db="EMBL/GenBank/DDBJ databases">
        <title>Genome sequencing of bacteria with rrn-lacking chromosome and rrn-plasmid.</title>
        <authorList>
            <person name="Anda M."/>
            <person name="Iwasaki W."/>
        </authorList>
    </citation>
    <scope>NUCLEOTIDE SEQUENCE [LARGE SCALE GENOMIC DNA]</scope>
    <source>
        <strain evidence="1 2">DSM 100852</strain>
        <plasmid evidence="1 2">pFA11</plasmid>
    </source>
</reference>
<dbReference type="RefSeq" id="WP_338396285.1">
    <property type="nucleotide sequence ID" value="NZ_AP025325.1"/>
</dbReference>
<gene>
    <name evidence="1" type="ORF">FUAX_55020</name>
</gene>
<accession>A0AAU9CVK2</accession>
<dbReference type="Proteomes" id="UP001348817">
    <property type="component" value="Plasmid pFA11"/>
</dbReference>
<protein>
    <submittedName>
        <fullName evidence="1">Uncharacterized protein</fullName>
    </submittedName>
</protein>
<geneLocation type="plasmid" evidence="1 2">
    <name>pFA11</name>
</geneLocation>
<keyword evidence="1" id="KW-0614">Plasmid</keyword>